<dbReference type="GO" id="GO:0016757">
    <property type="term" value="F:glycosyltransferase activity"/>
    <property type="evidence" value="ECO:0007669"/>
    <property type="project" value="UniProtKB-KW"/>
</dbReference>
<gene>
    <name evidence="2" type="ORF">NBZ79_06760</name>
</gene>
<accession>A0ABY4W6Q4</accession>
<dbReference type="RefSeq" id="WP_251936677.1">
    <property type="nucleotide sequence ID" value="NZ_CP098747.1"/>
</dbReference>
<evidence type="ECO:0000313" key="3">
    <source>
        <dbReference type="Proteomes" id="UP001056291"/>
    </source>
</evidence>
<dbReference type="Pfam" id="PF13579">
    <property type="entry name" value="Glyco_trans_4_4"/>
    <property type="match status" value="1"/>
</dbReference>
<keyword evidence="3" id="KW-1185">Reference proteome</keyword>
<dbReference type="Gene3D" id="3.40.50.2000">
    <property type="entry name" value="Glycogen Phosphorylase B"/>
    <property type="match status" value="2"/>
</dbReference>
<organism evidence="2 3">
    <name type="scientific">Sneathiella marina</name>
    <dbReference type="NCBI Taxonomy" id="2950108"/>
    <lineage>
        <taxon>Bacteria</taxon>
        <taxon>Pseudomonadati</taxon>
        <taxon>Pseudomonadota</taxon>
        <taxon>Alphaproteobacteria</taxon>
        <taxon>Sneathiellales</taxon>
        <taxon>Sneathiellaceae</taxon>
        <taxon>Sneathiella</taxon>
    </lineage>
</organism>
<dbReference type="Proteomes" id="UP001056291">
    <property type="component" value="Chromosome"/>
</dbReference>
<proteinExistence type="predicted"/>
<dbReference type="EC" id="2.4.-.-" evidence="2"/>
<dbReference type="InterPro" id="IPR028098">
    <property type="entry name" value="Glyco_trans_4-like_N"/>
</dbReference>
<dbReference type="PANTHER" id="PTHR12526">
    <property type="entry name" value="GLYCOSYLTRANSFERASE"/>
    <property type="match status" value="1"/>
</dbReference>
<sequence length="353" mass="39149">MADDMPRRVLWWGRFDPDYSRNRILRQAFLDLGWQVSDFIPSISPVAHLQALFTGIKTPDLVWVPAFRQRDVAAATRWAASRNIPLIFDPLISAYDKQVFERKKFSPESPKGHKLRIWESRLLNSAACVIADTQGHADFFAETFNIAREKISVIAVGAEEKLFKPGSSAEPSPSDPFEALFYGSFIGLQAPHIIVEAAKQCSAPIRWTLLGDGPERPGCEALAEDGNNINFEPTLPYPQLPDRIRQADLLLGIFGESDKAARVIPNKVYQSLACGKPVVTRSSTAYPGPDTNGLMQIAAGDPGALAARVTRLYENRAQLPVFGADARAYYDANFSTKSIELQLKTVVERVLFQ</sequence>
<dbReference type="EMBL" id="CP098747">
    <property type="protein sequence ID" value="USG62677.1"/>
    <property type="molecule type" value="Genomic_DNA"/>
</dbReference>
<dbReference type="SUPFAM" id="SSF53756">
    <property type="entry name" value="UDP-Glycosyltransferase/glycogen phosphorylase"/>
    <property type="match status" value="1"/>
</dbReference>
<keyword evidence="2" id="KW-0808">Transferase</keyword>
<protein>
    <submittedName>
        <fullName evidence="2">Glycosyltransferase</fullName>
        <ecNumber evidence="2">2.4.-.-</ecNumber>
    </submittedName>
</protein>
<evidence type="ECO:0000259" key="1">
    <source>
        <dbReference type="Pfam" id="PF13579"/>
    </source>
</evidence>
<keyword evidence="2" id="KW-0328">Glycosyltransferase</keyword>
<dbReference type="PANTHER" id="PTHR12526:SF622">
    <property type="entry name" value="GLYCOSYLTRANSFERASE (GROUP I)"/>
    <property type="match status" value="1"/>
</dbReference>
<feature type="domain" description="Glycosyltransferase subfamily 4-like N-terminal" evidence="1">
    <location>
        <begin position="57"/>
        <end position="157"/>
    </location>
</feature>
<evidence type="ECO:0000313" key="2">
    <source>
        <dbReference type="EMBL" id="USG62677.1"/>
    </source>
</evidence>
<dbReference type="Pfam" id="PF13692">
    <property type="entry name" value="Glyco_trans_1_4"/>
    <property type="match status" value="1"/>
</dbReference>
<name>A0ABY4W6Q4_9PROT</name>
<reference evidence="2" key="1">
    <citation type="submission" date="2022-06" db="EMBL/GenBank/DDBJ databases">
        <title>Sneathiella actinostolidae sp. nov., isolated from a sea anemonein the Western Pacific Ocean.</title>
        <authorList>
            <person name="Wei M.J."/>
        </authorList>
    </citation>
    <scope>NUCLEOTIDE SEQUENCE</scope>
    <source>
        <strain evidence="2">PHK-P5</strain>
    </source>
</reference>